<name>A0A932GPT6_UNCTE</name>
<feature type="domain" description="CAAX prenyl protease 2/Lysostaphin resistance protein A-like" evidence="2">
    <location>
        <begin position="113"/>
        <end position="203"/>
    </location>
</feature>
<reference evidence="3" key="1">
    <citation type="submission" date="2020-07" db="EMBL/GenBank/DDBJ databases">
        <title>Huge and variable diversity of episymbiotic CPR bacteria and DPANN archaea in groundwater ecosystems.</title>
        <authorList>
            <person name="He C.Y."/>
            <person name="Keren R."/>
            <person name="Whittaker M."/>
            <person name="Farag I.F."/>
            <person name="Doudna J."/>
            <person name="Cate J.H.D."/>
            <person name="Banfield J.F."/>
        </authorList>
    </citation>
    <scope>NUCLEOTIDE SEQUENCE</scope>
    <source>
        <strain evidence="3">NC_groundwater_717_Ag_S-0.2um_59_8</strain>
    </source>
</reference>
<dbReference type="GO" id="GO:0080120">
    <property type="term" value="P:CAAX-box protein maturation"/>
    <property type="evidence" value="ECO:0007669"/>
    <property type="project" value="UniProtKB-ARBA"/>
</dbReference>
<sequence>METKVATKLDPRVVAALSLALVFWWIIFRWKPLNFWLEMSVASSTLAVCSLVWNRKNLAEIFHWKTSFVPIGILSALVLYGIFWTGHLVSGWILPFATGQVGTIYETLGGGSPLIVGLLLAAVIGPAEEIFWKGFVQRTLAQRLGPWQGWLSATVIYGALHALSGNFMLAMAALLAGLFWGLVYLRYGSVIPGIISHSLWDLLILLVAPIR</sequence>
<evidence type="ECO:0000259" key="2">
    <source>
        <dbReference type="Pfam" id="PF02517"/>
    </source>
</evidence>
<feature type="transmembrane region" description="Helical" evidence="1">
    <location>
        <begin position="114"/>
        <end position="135"/>
    </location>
</feature>
<evidence type="ECO:0000313" key="3">
    <source>
        <dbReference type="EMBL" id="MBI3015111.1"/>
    </source>
</evidence>
<dbReference type="GO" id="GO:0008237">
    <property type="term" value="F:metallopeptidase activity"/>
    <property type="evidence" value="ECO:0007669"/>
    <property type="project" value="UniProtKB-KW"/>
</dbReference>
<organism evidence="3 4">
    <name type="scientific">Tectimicrobiota bacterium</name>
    <dbReference type="NCBI Taxonomy" id="2528274"/>
    <lineage>
        <taxon>Bacteria</taxon>
        <taxon>Pseudomonadati</taxon>
        <taxon>Nitrospinota/Tectimicrobiota group</taxon>
        <taxon>Candidatus Tectimicrobiota</taxon>
    </lineage>
</organism>
<protein>
    <submittedName>
        <fullName evidence="3">CPBP family intramembrane metalloprotease</fullName>
    </submittedName>
</protein>
<feature type="transmembrane region" description="Helical" evidence="1">
    <location>
        <begin position="189"/>
        <end position="208"/>
    </location>
</feature>
<feature type="transmembrane region" description="Helical" evidence="1">
    <location>
        <begin position="66"/>
        <end position="94"/>
    </location>
</feature>
<dbReference type="Proteomes" id="UP000741360">
    <property type="component" value="Unassembled WGS sequence"/>
</dbReference>
<keyword evidence="1" id="KW-1133">Transmembrane helix</keyword>
<keyword evidence="3" id="KW-0645">Protease</keyword>
<dbReference type="GO" id="GO:0004175">
    <property type="term" value="F:endopeptidase activity"/>
    <property type="evidence" value="ECO:0007669"/>
    <property type="project" value="UniProtKB-ARBA"/>
</dbReference>
<feature type="transmembrane region" description="Helical" evidence="1">
    <location>
        <begin position="12"/>
        <end position="30"/>
    </location>
</feature>
<dbReference type="Pfam" id="PF02517">
    <property type="entry name" value="Rce1-like"/>
    <property type="match status" value="1"/>
</dbReference>
<dbReference type="InterPro" id="IPR003675">
    <property type="entry name" value="Rce1/LyrA-like_dom"/>
</dbReference>
<keyword evidence="1" id="KW-0472">Membrane</keyword>
<feature type="transmembrane region" description="Helical" evidence="1">
    <location>
        <begin position="155"/>
        <end position="183"/>
    </location>
</feature>
<dbReference type="EMBL" id="JACPSX010000166">
    <property type="protein sequence ID" value="MBI3015111.1"/>
    <property type="molecule type" value="Genomic_DNA"/>
</dbReference>
<comment type="caution">
    <text evidence="3">The sequence shown here is derived from an EMBL/GenBank/DDBJ whole genome shotgun (WGS) entry which is preliminary data.</text>
</comment>
<evidence type="ECO:0000313" key="4">
    <source>
        <dbReference type="Proteomes" id="UP000741360"/>
    </source>
</evidence>
<accession>A0A932GPT6</accession>
<proteinExistence type="predicted"/>
<keyword evidence="1" id="KW-0812">Transmembrane</keyword>
<keyword evidence="3" id="KW-0378">Hydrolase</keyword>
<gene>
    <name evidence="3" type="ORF">HYY65_08660</name>
</gene>
<evidence type="ECO:0000256" key="1">
    <source>
        <dbReference type="SAM" id="Phobius"/>
    </source>
</evidence>
<dbReference type="AlphaFoldDB" id="A0A932GPT6"/>
<keyword evidence="3" id="KW-0482">Metalloprotease</keyword>
<feature type="transmembrane region" description="Helical" evidence="1">
    <location>
        <begin position="36"/>
        <end position="54"/>
    </location>
</feature>